<evidence type="ECO:0000313" key="1">
    <source>
        <dbReference type="EMBL" id="KAK4825640.1"/>
    </source>
</evidence>
<reference evidence="1 2" key="1">
    <citation type="journal article" date="2023" name="J. Hered.">
        <title>Chromosome-level genome of the wood stork (Mycteria americana) provides insight into avian chromosome evolution.</title>
        <authorList>
            <person name="Flamio R. Jr."/>
            <person name="Ramstad K.M."/>
        </authorList>
    </citation>
    <scope>NUCLEOTIDE SEQUENCE [LARGE SCALE GENOMIC DNA]</scope>
    <source>
        <strain evidence="1">JAX WOST 10</strain>
    </source>
</reference>
<name>A0AAN7P2T0_MYCAM</name>
<dbReference type="Proteomes" id="UP001333110">
    <property type="component" value="Unassembled WGS sequence"/>
</dbReference>
<dbReference type="EMBL" id="JAUNZN010000002">
    <property type="protein sequence ID" value="KAK4825640.1"/>
    <property type="molecule type" value="Genomic_DNA"/>
</dbReference>
<protein>
    <submittedName>
        <fullName evidence="1">Uncharacterized protein</fullName>
    </submittedName>
</protein>
<keyword evidence="2" id="KW-1185">Reference proteome</keyword>
<evidence type="ECO:0000313" key="2">
    <source>
        <dbReference type="Proteomes" id="UP001333110"/>
    </source>
</evidence>
<proteinExistence type="predicted"/>
<comment type="caution">
    <text evidence="1">The sequence shown here is derived from an EMBL/GenBank/DDBJ whole genome shotgun (WGS) entry which is preliminary data.</text>
</comment>
<accession>A0AAN7P2T0</accession>
<organism evidence="1 2">
    <name type="scientific">Mycteria americana</name>
    <name type="common">Wood stork</name>
    <dbReference type="NCBI Taxonomy" id="33587"/>
    <lineage>
        <taxon>Eukaryota</taxon>
        <taxon>Metazoa</taxon>
        <taxon>Chordata</taxon>
        <taxon>Craniata</taxon>
        <taxon>Vertebrata</taxon>
        <taxon>Euteleostomi</taxon>
        <taxon>Archelosauria</taxon>
        <taxon>Archosauria</taxon>
        <taxon>Dinosauria</taxon>
        <taxon>Saurischia</taxon>
        <taxon>Theropoda</taxon>
        <taxon>Coelurosauria</taxon>
        <taxon>Aves</taxon>
        <taxon>Neognathae</taxon>
        <taxon>Neoaves</taxon>
        <taxon>Aequornithes</taxon>
        <taxon>Ciconiiformes</taxon>
        <taxon>Ciconiidae</taxon>
        <taxon>Mycteria</taxon>
    </lineage>
</organism>
<dbReference type="AlphaFoldDB" id="A0AAN7P2T0"/>
<sequence>MQIAPQVATVFETLTLSVSHKYKLKNANGILGCIRRSAASRLREVILPLYSVLLIAVTSCAFEVCHYEEAVVCGLDDLMIGGPSLLNKNGETGFHLSHFNLSSLIHLLVVLMFPSGPTVGYVCKNDTTQAVWNIEVHKILCIKQLRIAFLSPQKSKEGVHVLMACSCVFKISFLKNVQPSWTPLPFKTACQGTLSASLLNRPKSALWNSKWNLLVLPRRILQVESQMRLLSKDLLRQGISQPQEVTLRGVPTQGEILACSPQLYRSAQRALGLLTIYEDLNLPLAVVVGSTTYERWSPQKTKLSDTKLSGAVDTLEGRDAIQRDLDKL</sequence>
<gene>
    <name evidence="1" type="ORF">QYF61_001425</name>
</gene>